<evidence type="ECO:0000313" key="3">
    <source>
        <dbReference type="Proteomes" id="UP000266841"/>
    </source>
</evidence>
<accession>K0SJ75</accession>
<evidence type="ECO:0000256" key="1">
    <source>
        <dbReference type="SAM" id="MobiDB-lite"/>
    </source>
</evidence>
<sequence>MSEVPPTRMNQQVYKGKKKAA</sequence>
<name>K0SJ75_THAOC</name>
<keyword evidence="3" id="KW-1185">Reference proteome</keyword>
<dbReference type="OMA" id="IVETEML"/>
<evidence type="ECO:0000313" key="2">
    <source>
        <dbReference type="EMBL" id="EJK65405.1"/>
    </source>
</evidence>
<feature type="region of interest" description="Disordered" evidence="1">
    <location>
        <begin position="1"/>
        <end position="21"/>
    </location>
</feature>
<comment type="caution">
    <text evidence="2">The sequence shown here is derived from an EMBL/GenBank/DDBJ whole genome shotgun (WGS) entry which is preliminary data.</text>
</comment>
<dbReference type="Proteomes" id="UP000266841">
    <property type="component" value="Unassembled WGS sequence"/>
</dbReference>
<protein>
    <submittedName>
        <fullName evidence="2">Uncharacterized protein</fullName>
    </submittedName>
</protein>
<organism evidence="2 3">
    <name type="scientific">Thalassiosira oceanica</name>
    <name type="common">Marine diatom</name>
    <dbReference type="NCBI Taxonomy" id="159749"/>
    <lineage>
        <taxon>Eukaryota</taxon>
        <taxon>Sar</taxon>
        <taxon>Stramenopiles</taxon>
        <taxon>Ochrophyta</taxon>
        <taxon>Bacillariophyta</taxon>
        <taxon>Coscinodiscophyceae</taxon>
        <taxon>Thalassiosirophycidae</taxon>
        <taxon>Thalassiosirales</taxon>
        <taxon>Thalassiosiraceae</taxon>
        <taxon>Thalassiosira</taxon>
    </lineage>
</organism>
<gene>
    <name evidence="2" type="ORF">THAOC_13736</name>
</gene>
<dbReference type="EMBL" id="AGNL01015875">
    <property type="protein sequence ID" value="EJK65405.1"/>
    <property type="molecule type" value="Genomic_DNA"/>
</dbReference>
<feature type="non-terminal residue" evidence="2">
    <location>
        <position position="21"/>
    </location>
</feature>
<proteinExistence type="predicted"/>
<reference evidence="2 3" key="1">
    <citation type="journal article" date="2012" name="Genome Biol.">
        <title>Genome and low-iron response of an oceanic diatom adapted to chronic iron limitation.</title>
        <authorList>
            <person name="Lommer M."/>
            <person name="Specht M."/>
            <person name="Roy A.S."/>
            <person name="Kraemer L."/>
            <person name="Andreson R."/>
            <person name="Gutowska M.A."/>
            <person name="Wolf J."/>
            <person name="Bergner S.V."/>
            <person name="Schilhabel M.B."/>
            <person name="Klostermeier U.C."/>
            <person name="Beiko R.G."/>
            <person name="Rosenstiel P."/>
            <person name="Hippler M."/>
            <person name="Laroche J."/>
        </authorList>
    </citation>
    <scope>NUCLEOTIDE SEQUENCE [LARGE SCALE GENOMIC DNA]</scope>
    <source>
        <strain evidence="2 3">CCMP1005</strain>
    </source>
</reference>
<dbReference type="AlphaFoldDB" id="K0SJ75"/>